<keyword evidence="1" id="KW-0732">Signal</keyword>
<accession>A0A497U8Z9</accession>
<evidence type="ECO:0000313" key="5">
    <source>
        <dbReference type="Proteomes" id="UP000275027"/>
    </source>
</evidence>
<dbReference type="EMBL" id="RCCB01000012">
    <property type="protein sequence ID" value="RLJ24176.1"/>
    <property type="molecule type" value="Genomic_DNA"/>
</dbReference>
<comment type="caution">
    <text evidence="3">The sequence shown here is derived from an EMBL/GenBank/DDBJ whole genome shotgun (WGS) entry which is preliminary data.</text>
</comment>
<organism evidence="3 5">
    <name type="scientific">Flavobacterium lindanitolerans</name>
    <dbReference type="NCBI Taxonomy" id="428988"/>
    <lineage>
        <taxon>Bacteria</taxon>
        <taxon>Pseudomonadati</taxon>
        <taxon>Bacteroidota</taxon>
        <taxon>Flavobacteriia</taxon>
        <taxon>Flavobacteriales</taxon>
        <taxon>Flavobacteriaceae</taxon>
        <taxon>Flavobacterium</taxon>
    </lineage>
</organism>
<name>A0A497U8Z9_9FLAO</name>
<evidence type="ECO:0000256" key="1">
    <source>
        <dbReference type="SAM" id="SignalP"/>
    </source>
</evidence>
<evidence type="ECO:0000313" key="2">
    <source>
        <dbReference type="EMBL" id="PKW29836.1"/>
    </source>
</evidence>
<reference evidence="3 5" key="2">
    <citation type="submission" date="2018-10" db="EMBL/GenBank/DDBJ databases">
        <title>Genomic Encyclopedia of Archaeal and Bacterial Type Strains, Phase II (KMG-II): from individual species to whole genera.</title>
        <authorList>
            <person name="Goeker M."/>
        </authorList>
    </citation>
    <scope>NUCLEOTIDE SEQUENCE [LARGE SCALE GENOMIC DNA]</scope>
    <source>
        <strain evidence="3 5">DSM 21886</strain>
    </source>
</reference>
<reference evidence="2 4" key="1">
    <citation type="submission" date="2017-12" db="EMBL/GenBank/DDBJ databases">
        <title>Genomic Encyclopedia of Type Strains, Phase III (KMG-III): the genomes of soil and plant-associated and newly described type strains.</title>
        <authorList>
            <person name="Whitman W."/>
        </authorList>
    </citation>
    <scope>NUCLEOTIDE SEQUENCE [LARGE SCALE GENOMIC DNA]</scope>
    <source>
        <strain evidence="2 4">IP-10</strain>
    </source>
</reference>
<evidence type="ECO:0008006" key="6">
    <source>
        <dbReference type="Google" id="ProtNLM"/>
    </source>
</evidence>
<dbReference type="Proteomes" id="UP000275027">
    <property type="component" value="Unassembled WGS sequence"/>
</dbReference>
<sequence>MKTGLFFIAIFFLMLCPETASAQYYNPYGGGVDRSIGSEVRQNKPKKNSNEKVDMGENWATYLDKEIKLDGLQFAAVKAIINDNKNSIEEISKSNLHVQEKKDKMREIMDKIDVEILKLLSKDQAAKYLKMKEDSEKKAMTN</sequence>
<protein>
    <recommendedName>
        <fullName evidence="6">LTXXQ motif family protein</fullName>
    </recommendedName>
</protein>
<dbReference type="RefSeq" id="WP_056069946.1">
    <property type="nucleotide sequence ID" value="NZ_JBCNKL010000002.1"/>
</dbReference>
<evidence type="ECO:0000313" key="4">
    <source>
        <dbReference type="Proteomes" id="UP000233767"/>
    </source>
</evidence>
<evidence type="ECO:0000313" key="3">
    <source>
        <dbReference type="EMBL" id="RLJ24176.1"/>
    </source>
</evidence>
<feature type="signal peptide" evidence="1">
    <location>
        <begin position="1"/>
        <end position="22"/>
    </location>
</feature>
<dbReference type="Proteomes" id="UP000233767">
    <property type="component" value="Unassembled WGS sequence"/>
</dbReference>
<feature type="chain" id="PRO_5019765700" description="LTXXQ motif family protein" evidence="1">
    <location>
        <begin position="23"/>
        <end position="142"/>
    </location>
</feature>
<dbReference type="AlphaFoldDB" id="A0A497U8Z9"/>
<proteinExistence type="predicted"/>
<keyword evidence="4" id="KW-1185">Reference proteome</keyword>
<gene>
    <name evidence="2" type="ORF">B0G92_1481</name>
    <name evidence="3" type="ORF">CLV50_2053</name>
</gene>
<dbReference type="EMBL" id="PJND01000007">
    <property type="protein sequence ID" value="PKW29836.1"/>
    <property type="molecule type" value="Genomic_DNA"/>
</dbReference>